<sequence length="788" mass="88108">MRSSNNWLAFSLSPNLAFDVGSDRNTQIQSSVTSLSRVNSKIPESSIDYQGSPDCFSVPSRTGAPVEMPEMSLKTDGSLCMMEAFNQTHSADFWPLIKAMPPSGATQETLTLHSQQMFDSQFPSMMRRNNDRISPGHHFESVQAKSEHEAPKLEDFLGGVSLGTPYSQNDHSRQPNLETMYYNQGHPSLSSHDQSRMNSYPHSSFRDMTDCFHHRGLPDPSMSSQVYESHSRHVLHQEDNISKSFSSTRPLHAQNLLKETRTQEDLLSDCSLQLPQGTGTATNSSMMGISALKTWLRQHQTAAENIIIPQSISSSKINLTTIANSQTLALSMSPGSQSSSIAAPQMITSAVNQPAEQPRKRNTAKAGGKEPSPRKSIDTFGQRTSIYRGVTRHRWTGRYEAHLWDNSCRKEGQTRKGRQVYLGGYDKEEKAARAYDLAALKYWGPTTTINCPLSTYEKELEEMKNMTRQEYVASLRRKSSGFSRGASIYRGVTRHHQQGRWQARIGRVAGNKDLYLGTFSTQEEAAEAYDIAAIKFRGSNAVTNFDISRYDVKRICTSPSLVMDGNSKSSKEIDSCDFSVNGQQIADDIKHRQPIAIIQSDIIAKTPQDWQSAFPQQSHEMYQPRSWYDSQQQQEQYHSLQCLPDFPHPNHQNISHQGNMPTAVLRNLMRLDAFPADANDTTCQNGLFNGISATPMLSNSSYSAPENSRDEHIMEADNASNSKKPPYDHVLDPSRTFLYLSQQPAGILKAEYDESILGTSMGSTVQPMHARQILSSGHMPMFAAWNEG</sequence>
<name>A0ACC2CTH6_DIPCM</name>
<evidence type="ECO:0000313" key="1">
    <source>
        <dbReference type="EMBL" id="KAJ7545275.1"/>
    </source>
</evidence>
<gene>
    <name evidence="1" type="ORF">O6H91_09G113500</name>
</gene>
<proteinExistence type="predicted"/>
<protein>
    <submittedName>
        <fullName evidence="1">Uncharacterized protein</fullName>
    </submittedName>
</protein>
<organism evidence="1 2">
    <name type="scientific">Diphasiastrum complanatum</name>
    <name type="common">Issler's clubmoss</name>
    <name type="synonym">Lycopodium complanatum</name>
    <dbReference type="NCBI Taxonomy" id="34168"/>
    <lineage>
        <taxon>Eukaryota</taxon>
        <taxon>Viridiplantae</taxon>
        <taxon>Streptophyta</taxon>
        <taxon>Embryophyta</taxon>
        <taxon>Tracheophyta</taxon>
        <taxon>Lycopodiopsida</taxon>
        <taxon>Lycopodiales</taxon>
        <taxon>Lycopodiaceae</taxon>
        <taxon>Lycopodioideae</taxon>
        <taxon>Diphasiastrum</taxon>
    </lineage>
</organism>
<comment type="caution">
    <text evidence="1">The sequence shown here is derived from an EMBL/GenBank/DDBJ whole genome shotgun (WGS) entry which is preliminary data.</text>
</comment>
<keyword evidence="2" id="KW-1185">Reference proteome</keyword>
<dbReference type="EMBL" id="CM055100">
    <property type="protein sequence ID" value="KAJ7545275.1"/>
    <property type="molecule type" value="Genomic_DNA"/>
</dbReference>
<dbReference type="Proteomes" id="UP001162992">
    <property type="component" value="Chromosome 9"/>
</dbReference>
<accession>A0ACC2CTH6</accession>
<evidence type="ECO:0000313" key="2">
    <source>
        <dbReference type="Proteomes" id="UP001162992"/>
    </source>
</evidence>
<reference evidence="2" key="1">
    <citation type="journal article" date="2024" name="Proc. Natl. Acad. Sci. U.S.A.">
        <title>Extraordinary preservation of gene collinearity over three hundred million years revealed in homosporous lycophytes.</title>
        <authorList>
            <person name="Li C."/>
            <person name="Wickell D."/>
            <person name="Kuo L.Y."/>
            <person name="Chen X."/>
            <person name="Nie B."/>
            <person name="Liao X."/>
            <person name="Peng D."/>
            <person name="Ji J."/>
            <person name="Jenkins J."/>
            <person name="Williams M."/>
            <person name="Shu S."/>
            <person name="Plott C."/>
            <person name="Barry K."/>
            <person name="Rajasekar S."/>
            <person name="Grimwood J."/>
            <person name="Han X."/>
            <person name="Sun S."/>
            <person name="Hou Z."/>
            <person name="He W."/>
            <person name="Dai G."/>
            <person name="Sun C."/>
            <person name="Schmutz J."/>
            <person name="Leebens-Mack J.H."/>
            <person name="Li F.W."/>
            <person name="Wang L."/>
        </authorList>
    </citation>
    <scope>NUCLEOTIDE SEQUENCE [LARGE SCALE GENOMIC DNA]</scope>
    <source>
        <strain evidence="2">cv. PW_Plant_1</strain>
    </source>
</reference>